<accession>A0ABW1JGB2</accession>
<organism evidence="2 3">
    <name type="scientific">Angustibacter luteus</name>
    <dbReference type="NCBI Taxonomy" id="658456"/>
    <lineage>
        <taxon>Bacteria</taxon>
        <taxon>Bacillati</taxon>
        <taxon>Actinomycetota</taxon>
        <taxon>Actinomycetes</taxon>
        <taxon>Kineosporiales</taxon>
        <taxon>Kineosporiaceae</taxon>
    </lineage>
</organism>
<gene>
    <name evidence="2" type="ORF">ACFQDO_12100</name>
</gene>
<comment type="caution">
    <text evidence="2">The sequence shown here is derived from an EMBL/GenBank/DDBJ whole genome shotgun (WGS) entry which is preliminary data.</text>
</comment>
<dbReference type="PANTHER" id="PTHR46623:SF6">
    <property type="entry name" value="ALPHA_BETA-HYDROLASES SUPERFAMILY PROTEIN"/>
    <property type="match status" value="1"/>
</dbReference>
<reference evidence="3" key="1">
    <citation type="journal article" date="2019" name="Int. J. Syst. Evol. Microbiol.">
        <title>The Global Catalogue of Microorganisms (GCM) 10K type strain sequencing project: providing services to taxonomists for standard genome sequencing and annotation.</title>
        <authorList>
            <consortium name="The Broad Institute Genomics Platform"/>
            <consortium name="The Broad Institute Genome Sequencing Center for Infectious Disease"/>
            <person name="Wu L."/>
            <person name="Ma J."/>
        </authorList>
    </citation>
    <scope>NUCLEOTIDE SEQUENCE [LARGE SCALE GENOMIC DNA]</scope>
    <source>
        <strain evidence="3">KACC 14249</strain>
    </source>
</reference>
<feature type="domain" description="Dienelactone hydrolase" evidence="1">
    <location>
        <begin position="5"/>
        <end position="192"/>
    </location>
</feature>
<dbReference type="RefSeq" id="WP_345715448.1">
    <property type="nucleotide sequence ID" value="NZ_BAABFP010000002.1"/>
</dbReference>
<dbReference type="InterPro" id="IPR002925">
    <property type="entry name" value="Dienelactn_hydro"/>
</dbReference>
<dbReference type="SUPFAM" id="SSF53474">
    <property type="entry name" value="alpha/beta-Hydrolases"/>
    <property type="match status" value="1"/>
</dbReference>
<proteinExistence type="predicted"/>
<dbReference type="Pfam" id="PF01738">
    <property type="entry name" value="DLH"/>
    <property type="match status" value="1"/>
</dbReference>
<dbReference type="InterPro" id="IPR029058">
    <property type="entry name" value="AB_hydrolase_fold"/>
</dbReference>
<dbReference type="Gene3D" id="3.40.50.1820">
    <property type="entry name" value="alpha/beta hydrolase"/>
    <property type="match status" value="1"/>
</dbReference>
<evidence type="ECO:0000259" key="1">
    <source>
        <dbReference type="Pfam" id="PF01738"/>
    </source>
</evidence>
<keyword evidence="3" id="KW-1185">Reference proteome</keyword>
<dbReference type="GO" id="GO:0016787">
    <property type="term" value="F:hydrolase activity"/>
    <property type="evidence" value="ECO:0007669"/>
    <property type="project" value="UniProtKB-KW"/>
</dbReference>
<evidence type="ECO:0000313" key="3">
    <source>
        <dbReference type="Proteomes" id="UP001596189"/>
    </source>
</evidence>
<dbReference type="EC" id="3.1.-.-" evidence="2"/>
<protein>
    <submittedName>
        <fullName evidence="2">Dienelactone hydrolase family protein</fullName>
        <ecNumber evidence="2">3.1.-.-</ecNumber>
    </submittedName>
</protein>
<dbReference type="InterPro" id="IPR051049">
    <property type="entry name" value="Dienelactone_hydrolase-like"/>
</dbReference>
<evidence type="ECO:0000313" key="2">
    <source>
        <dbReference type="EMBL" id="MFC6007869.1"/>
    </source>
</evidence>
<dbReference type="Proteomes" id="UP001596189">
    <property type="component" value="Unassembled WGS sequence"/>
</dbReference>
<dbReference type="EMBL" id="JBHSRD010000004">
    <property type="protein sequence ID" value="MFC6007869.1"/>
    <property type="molecule type" value="Genomic_DNA"/>
</dbReference>
<keyword evidence="2" id="KW-0378">Hydrolase</keyword>
<name>A0ABW1JGB2_9ACTN</name>
<dbReference type="PANTHER" id="PTHR46623">
    <property type="entry name" value="CARBOXYMETHYLENEBUTENOLIDASE-RELATED"/>
    <property type="match status" value="1"/>
</dbReference>
<sequence length="196" mass="21122">MTQIALFHSVLGVRPGVLDAAERLRADGHEVLVPDLYEGRVFDEYEPAMQYAEHELGPFEVMRRGLAAVADLPDGFVTAGFSAGGGSAVLVATRRPVAGVLLFAGAFLVEWLGDDVRWPAGVPAQLHSTVGDPFREQGEIDGTVAQVQAASGRIDVFEYAGDGHLFTDPSLPKEYDAVATELLWQRSLAFLRGLEV</sequence>